<proteinExistence type="predicted"/>
<dbReference type="EMBL" id="VSRR010001357">
    <property type="protein sequence ID" value="MPC24654.1"/>
    <property type="molecule type" value="Genomic_DNA"/>
</dbReference>
<dbReference type="Proteomes" id="UP000324222">
    <property type="component" value="Unassembled WGS sequence"/>
</dbReference>
<accession>A0A5B7DUM6</accession>
<comment type="caution">
    <text evidence="2">The sequence shown here is derived from an EMBL/GenBank/DDBJ whole genome shotgun (WGS) entry which is preliminary data.</text>
</comment>
<feature type="region of interest" description="Disordered" evidence="1">
    <location>
        <begin position="19"/>
        <end position="46"/>
    </location>
</feature>
<keyword evidence="3" id="KW-1185">Reference proteome</keyword>
<feature type="region of interest" description="Disordered" evidence="1">
    <location>
        <begin position="113"/>
        <end position="164"/>
    </location>
</feature>
<sequence>MIQADPQCPVTHRQKYCSRVNSSSPKSKVAGGRVAGTRSSSGSLASSGEDLDYGSHCFIEVAQAAALGGAVMLAHHGQHFTQHARHSPPSVQLYLILTVLAFCKASHEIKNHPNHVSTHHHTSDTTTKTTPQVTPPMTPPAWRATPCHAPPRPPLPLSAMPLNT</sequence>
<organism evidence="2 3">
    <name type="scientific">Portunus trituberculatus</name>
    <name type="common">Swimming crab</name>
    <name type="synonym">Neptunus trituberculatus</name>
    <dbReference type="NCBI Taxonomy" id="210409"/>
    <lineage>
        <taxon>Eukaryota</taxon>
        <taxon>Metazoa</taxon>
        <taxon>Ecdysozoa</taxon>
        <taxon>Arthropoda</taxon>
        <taxon>Crustacea</taxon>
        <taxon>Multicrustacea</taxon>
        <taxon>Malacostraca</taxon>
        <taxon>Eumalacostraca</taxon>
        <taxon>Eucarida</taxon>
        <taxon>Decapoda</taxon>
        <taxon>Pleocyemata</taxon>
        <taxon>Brachyura</taxon>
        <taxon>Eubrachyura</taxon>
        <taxon>Portunoidea</taxon>
        <taxon>Portunidae</taxon>
        <taxon>Portuninae</taxon>
        <taxon>Portunus</taxon>
    </lineage>
</organism>
<evidence type="ECO:0000313" key="2">
    <source>
        <dbReference type="EMBL" id="MPC24654.1"/>
    </source>
</evidence>
<reference evidence="2 3" key="1">
    <citation type="submission" date="2019-05" db="EMBL/GenBank/DDBJ databases">
        <title>Another draft genome of Portunus trituberculatus and its Hox gene families provides insights of decapod evolution.</title>
        <authorList>
            <person name="Jeong J.-H."/>
            <person name="Song I."/>
            <person name="Kim S."/>
            <person name="Choi T."/>
            <person name="Kim D."/>
            <person name="Ryu S."/>
            <person name="Kim W."/>
        </authorList>
    </citation>
    <scope>NUCLEOTIDE SEQUENCE [LARGE SCALE GENOMIC DNA]</scope>
    <source>
        <tissue evidence="2">Muscle</tissue>
    </source>
</reference>
<protein>
    <submittedName>
        <fullName evidence="2">Uncharacterized protein</fullName>
    </submittedName>
</protein>
<dbReference type="AlphaFoldDB" id="A0A5B7DUM6"/>
<evidence type="ECO:0000256" key="1">
    <source>
        <dbReference type="SAM" id="MobiDB-lite"/>
    </source>
</evidence>
<gene>
    <name evidence="2" type="ORF">E2C01_017741</name>
</gene>
<evidence type="ECO:0000313" key="3">
    <source>
        <dbReference type="Proteomes" id="UP000324222"/>
    </source>
</evidence>
<name>A0A5B7DUM6_PORTR</name>